<organism evidence="1 2">
    <name type="scientific">Rhynchophorus ferrugineus</name>
    <name type="common">Red palm weevil</name>
    <name type="synonym">Curculio ferrugineus</name>
    <dbReference type="NCBI Taxonomy" id="354439"/>
    <lineage>
        <taxon>Eukaryota</taxon>
        <taxon>Metazoa</taxon>
        <taxon>Ecdysozoa</taxon>
        <taxon>Arthropoda</taxon>
        <taxon>Hexapoda</taxon>
        <taxon>Insecta</taxon>
        <taxon>Pterygota</taxon>
        <taxon>Neoptera</taxon>
        <taxon>Endopterygota</taxon>
        <taxon>Coleoptera</taxon>
        <taxon>Polyphaga</taxon>
        <taxon>Cucujiformia</taxon>
        <taxon>Curculionidae</taxon>
        <taxon>Dryophthorinae</taxon>
        <taxon>Rhynchophorus</taxon>
    </lineage>
</organism>
<name>A0A834IFL4_RHYFE</name>
<reference evidence="1" key="1">
    <citation type="submission" date="2020-08" db="EMBL/GenBank/DDBJ databases">
        <title>Genome sequencing and assembly of the red palm weevil Rhynchophorus ferrugineus.</title>
        <authorList>
            <person name="Dias G.B."/>
            <person name="Bergman C.M."/>
            <person name="Manee M."/>
        </authorList>
    </citation>
    <scope>NUCLEOTIDE SEQUENCE</scope>
    <source>
        <strain evidence="1">AA-2017</strain>
        <tissue evidence="1">Whole larva</tissue>
    </source>
</reference>
<dbReference type="OrthoDB" id="6433758at2759"/>
<comment type="caution">
    <text evidence="1">The sequence shown here is derived from an EMBL/GenBank/DDBJ whole genome shotgun (WGS) entry which is preliminary data.</text>
</comment>
<dbReference type="EMBL" id="JAACXV010000413">
    <property type="protein sequence ID" value="KAF7277758.1"/>
    <property type="molecule type" value="Genomic_DNA"/>
</dbReference>
<dbReference type="Proteomes" id="UP000625711">
    <property type="component" value="Unassembled WGS sequence"/>
</dbReference>
<dbReference type="AlphaFoldDB" id="A0A834IFL4"/>
<keyword evidence="2" id="KW-1185">Reference proteome</keyword>
<protein>
    <submittedName>
        <fullName evidence="1">Uncharacterized protein</fullName>
    </submittedName>
</protein>
<proteinExistence type="predicted"/>
<gene>
    <name evidence="1" type="ORF">GWI33_009180</name>
</gene>
<accession>A0A834IFL4</accession>
<evidence type="ECO:0000313" key="2">
    <source>
        <dbReference type="Proteomes" id="UP000625711"/>
    </source>
</evidence>
<sequence>MQILNEGNLSENALKILWLEQLPQNTKAAFVTRDENLEKLAESKKAMKYQQSRPYRNKYYHQMKFNIKSPN</sequence>
<evidence type="ECO:0000313" key="1">
    <source>
        <dbReference type="EMBL" id="KAF7277758.1"/>
    </source>
</evidence>